<dbReference type="InterPro" id="IPR025657">
    <property type="entry name" value="RadC_JAB"/>
</dbReference>
<dbReference type="AlphaFoldDB" id="A0AAF0GCS2"/>
<evidence type="ECO:0000259" key="1">
    <source>
        <dbReference type="Pfam" id="PF04002"/>
    </source>
</evidence>
<protein>
    <submittedName>
        <fullName evidence="2">JAB domain-containing protein</fullName>
    </submittedName>
</protein>
<proteinExistence type="predicted"/>
<reference evidence="2" key="1">
    <citation type="submission" date="2023-04" db="EMBL/GenBank/DDBJ databases">
        <title>Whole Genome Sequence of Multi-drug resistant Aeromonas caviae as a gut pathogen in newborn.</title>
        <authorList>
            <person name="Jadhav S.V."/>
            <person name="Saroj S.D."/>
            <person name="Saha U.B."/>
            <person name="Sen S."/>
            <person name="Kher A."/>
        </authorList>
    </citation>
    <scope>NUCLEOTIDE SEQUENCE</scope>
    <source>
        <strain evidence="2">SVJ23</strain>
    </source>
</reference>
<evidence type="ECO:0000313" key="3">
    <source>
        <dbReference type="Proteomes" id="UP001163285"/>
    </source>
</evidence>
<gene>
    <name evidence="2" type="ORF">OJY61_23580</name>
</gene>
<accession>A0AAF0GCS2</accession>
<dbReference type="EMBL" id="CP110176">
    <property type="protein sequence ID" value="WGC85753.1"/>
    <property type="molecule type" value="Genomic_DNA"/>
</dbReference>
<dbReference type="Proteomes" id="UP001163285">
    <property type="component" value="Chromosome"/>
</dbReference>
<evidence type="ECO:0000313" key="2">
    <source>
        <dbReference type="EMBL" id="WGC85753.1"/>
    </source>
</evidence>
<name>A0AAF0GCS2_AERCA</name>
<dbReference type="Pfam" id="PF04002">
    <property type="entry name" value="RadC"/>
    <property type="match status" value="1"/>
</dbReference>
<dbReference type="RefSeq" id="WP_010676221.1">
    <property type="nucleotide sequence ID" value="NZ_AP019195.1"/>
</dbReference>
<feature type="domain" description="RadC-like JAB" evidence="1">
    <location>
        <begin position="1"/>
        <end position="55"/>
    </location>
</feature>
<sequence>MNSSQVHYREVVKRALNHNTATMVLASHPYGLAEPSQAVIENTRWLQDALKLVEVVNWT</sequence>
<dbReference type="Gene3D" id="3.40.140.10">
    <property type="entry name" value="Cytidine Deaminase, domain 2"/>
    <property type="match status" value="1"/>
</dbReference>
<organism evidence="2 3">
    <name type="scientific">Aeromonas caviae</name>
    <name type="common">Aeromonas punctata</name>
    <dbReference type="NCBI Taxonomy" id="648"/>
    <lineage>
        <taxon>Bacteria</taxon>
        <taxon>Pseudomonadati</taxon>
        <taxon>Pseudomonadota</taxon>
        <taxon>Gammaproteobacteria</taxon>
        <taxon>Aeromonadales</taxon>
        <taxon>Aeromonadaceae</taxon>
        <taxon>Aeromonas</taxon>
    </lineage>
</organism>